<dbReference type="Proteomes" id="UP000324897">
    <property type="component" value="Chromosome 4"/>
</dbReference>
<name>A0A5J9VYW5_9POAL</name>
<feature type="non-terminal residue" evidence="1">
    <location>
        <position position="1"/>
    </location>
</feature>
<dbReference type="AlphaFoldDB" id="A0A5J9VYW5"/>
<comment type="caution">
    <text evidence="1">The sequence shown here is derived from an EMBL/GenBank/DDBJ whole genome shotgun (WGS) entry which is preliminary data.</text>
</comment>
<proteinExistence type="predicted"/>
<dbReference type="Gramene" id="TVU40817">
    <property type="protein sequence ID" value="TVU40817"/>
    <property type="gene ID" value="EJB05_14296"/>
</dbReference>
<sequence length="194" mass="22203">MSHSYAPPWVGFQESYTQLTHDCRPDPICCKLNGHPINIVSSELSDKFEKVIYISILCSVHSSIDEACRNDLVDWSPSLLLKVGFVPHGVPADLLQRYGKRILASRGDRRDGNVEQEIEMVRSKAIDCLIRQPGRTDYIVAWLYVHGLAFFQLRTPAFRRACFHELGDRSKTRRVTKRRRHCLTEARRTGGYSG</sequence>
<dbReference type="EMBL" id="RWGY01000007">
    <property type="protein sequence ID" value="TVU40817.1"/>
    <property type="molecule type" value="Genomic_DNA"/>
</dbReference>
<keyword evidence="2" id="KW-1185">Reference proteome</keyword>
<protein>
    <submittedName>
        <fullName evidence="1">Uncharacterized protein</fullName>
    </submittedName>
</protein>
<gene>
    <name evidence="1" type="ORF">EJB05_14296</name>
</gene>
<accession>A0A5J9VYW5</accession>
<evidence type="ECO:0000313" key="2">
    <source>
        <dbReference type="Proteomes" id="UP000324897"/>
    </source>
</evidence>
<organism evidence="1 2">
    <name type="scientific">Eragrostis curvula</name>
    <name type="common">weeping love grass</name>
    <dbReference type="NCBI Taxonomy" id="38414"/>
    <lineage>
        <taxon>Eukaryota</taxon>
        <taxon>Viridiplantae</taxon>
        <taxon>Streptophyta</taxon>
        <taxon>Embryophyta</taxon>
        <taxon>Tracheophyta</taxon>
        <taxon>Spermatophyta</taxon>
        <taxon>Magnoliopsida</taxon>
        <taxon>Liliopsida</taxon>
        <taxon>Poales</taxon>
        <taxon>Poaceae</taxon>
        <taxon>PACMAD clade</taxon>
        <taxon>Chloridoideae</taxon>
        <taxon>Eragrostideae</taxon>
        <taxon>Eragrostidinae</taxon>
        <taxon>Eragrostis</taxon>
    </lineage>
</organism>
<evidence type="ECO:0000313" key="1">
    <source>
        <dbReference type="EMBL" id="TVU40817.1"/>
    </source>
</evidence>
<reference evidence="1 2" key="1">
    <citation type="journal article" date="2019" name="Sci. Rep.">
        <title>A high-quality genome of Eragrostis curvula grass provides insights into Poaceae evolution and supports new strategies to enhance forage quality.</title>
        <authorList>
            <person name="Carballo J."/>
            <person name="Santos B.A.C.M."/>
            <person name="Zappacosta D."/>
            <person name="Garbus I."/>
            <person name="Selva J.P."/>
            <person name="Gallo C.A."/>
            <person name="Diaz A."/>
            <person name="Albertini E."/>
            <person name="Caccamo M."/>
            <person name="Echenique V."/>
        </authorList>
    </citation>
    <scope>NUCLEOTIDE SEQUENCE [LARGE SCALE GENOMIC DNA]</scope>
    <source>
        <strain evidence="2">cv. Victoria</strain>
        <tissue evidence="1">Leaf</tissue>
    </source>
</reference>